<gene>
    <name evidence="7" type="ORF">ACFSUC_09735</name>
</gene>
<comment type="subcellular location">
    <subcellularLocation>
        <location evidence="1">Membrane</location>
        <topology evidence="1">Multi-pass membrane protein</topology>
    </subcellularLocation>
</comment>
<protein>
    <submittedName>
        <fullName evidence="7">Bax inhibitor-1 family protein</fullName>
    </submittedName>
</protein>
<evidence type="ECO:0000313" key="7">
    <source>
        <dbReference type="EMBL" id="MFD2671888.1"/>
    </source>
</evidence>
<evidence type="ECO:0000256" key="1">
    <source>
        <dbReference type="ARBA" id="ARBA00004141"/>
    </source>
</evidence>
<dbReference type="CDD" id="cd10432">
    <property type="entry name" value="BI-1-like_bacterial"/>
    <property type="match status" value="1"/>
</dbReference>
<dbReference type="InterPro" id="IPR006214">
    <property type="entry name" value="Bax_inhibitor_1-related"/>
</dbReference>
<evidence type="ECO:0000256" key="4">
    <source>
        <dbReference type="ARBA" id="ARBA00022989"/>
    </source>
</evidence>
<feature type="transmembrane region" description="Helical" evidence="6">
    <location>
        <begin position="162"/>
        <end position="182"/>
    </location>
</feature>
<name>A0ABW5RA59_9BACL</name>
<keyword evidence="8" id="KW-1185">Reference proteome</keyword>
<keyword evidence="3 6" id="KW-0812">Transmembrane</keyword>
<dbReference type="EMBL" id="JBHUMM010000017">
    <property type="protein sequence ID" value="MFD2671888.1"/>
    <property type="molecule type" value="Genomic_DNA"/>
</dbReference>
<feature type="transmembrane region" description="Helical" evidence="6">
    <location>
        <begin position="25"/>
        <end position="43"/>
    </location>
</feature>
<evidence type="ECO:0000256" key="3">
    <source>
        <dbReference type="ARBA" id="ARBA00022692"/>
    </source>
</evidence>
<dbReference type="PANTHER" id="PTHR23291">
    <property type="entry name" value="BAX INHIBITOR-RELATED"/>
    <property type="match status" value="1"/>
</dbReference>
<keyword evidence="4 6" id="KW-1133">Transmembrane helix</keyword>
<evidence type="ECO:0000256" key="5">
    <source>
        <dbReference type="ARBA" id="ARBA00023136"/>
    </source>
</evidence>
<evidence type="ECO:0000256" key="6">
    <source>
        <dbReference type="RuleBase" id="RU004379"/>
    </source>
</evidence>
<dbReference type="RefSeq" id="WP_379929363.1">
    <property type="nucleotide sequence ID" value="NZ_JBHUMM010000017.1"/>
</dbReference>
<proteinExistence type="inferred from homology"/>
<comment type="caution">
    <text evidence="7">The sequence shown here is derived from an EMBL/GenBank/DDBJ whole genome shotgun (WGS) entry which is preliminary data.</text>
</comment>
<feature type="transmembrane region" description="Helical" evidence="6">
    <location>
        <begin position="194"/>
        <end position="213"/>
    </location>
</feature>
<comment type="similarity">
    <text evidence="2 6">Belongs to the BI1 family.</text>
</comment>
<dbReference type="Proteomes" id="UP001597497">
    <property type="component" value="Unassembled WGS sequence"/>
</dbReference>
<evidence type="ECO:0000256" key="2">
    <source>
        <dbReference type="ARBA" id="ARBA00010350"/>
    </source>
</evidence>
<evidence type="ECO:0000313" key="8">
    <source>
        <dbReference type="Proteomes" id="UP001597497"/>
    </source>
</evidence>
<dbReference type="PANTHER" id="PTHR23291:SF50">
    <property type="entry name" value="PROTEIN LIFEGUARD 4"/>
    <property type="match status" value="1"/>
</dbReference>
<feature type="transmembrane region" description="Helical" evidence="6">
    <location>
        <begin position="136"/>
        <end position="156"/>
    </location>
</feature>
<accession>A0ABW5RA59</accession>
<feature type="transmembrane region" description="Helical" evidence="6">
    <location>
        <begin position="75"/>
        <end position="97"/>
    </location>
</feature>
<sequence>MEYNRNEVYSGDVEQTAYNESFHKVLRLFTISVLVAFIGTAVGTQLPPALFLPLVIVEVVMLIAAMFMRKRRIGYGFLFTFVFISGITIYPAIAYYVSSGGAGMVNTAFILTVIIYASLTYYAYKSQRDFSFLGGFLMIGIIALIGFSLVGLFLPGLHSGPLGLGIAFGGVLIFSGFVLYDVSQYKHGVPEDMIPTAVLGLYLNFINLFLYLLRLLNILNSDD</sequence>
<reference evidence="8" key="1">
    <citation type="journal article" date="2019" name="Int. J. Syst. Evol. Microbiol.">
        <title>The Global Catalogue of Microorganisms (GCM) 10K type strain sequencing project: providing services to taxonomists for standard genome sequencing and annotation.</title>
        <authorList>
            <consortium name="The Broad Institute Genomics Platform"/>
            <consortium name="The Broad Institute Genome Sequencing Center for Infectious Disease"/>
            <person name="Wu L."/>
            <person name="Ma J."/>
        </authorList>
    </citation>
    <scope>NUCLEOTIDE SEQUENCE [LARGE SCALE GENOMIC DNA]</scope>
    <source>
        <strain evidence="8">KCTC 33676</strain>
    </source>
</reference>
<keyword evidence="5 6" id="KW-0472">Membrane</keyword>
<organism evidence="7 8">
    <name type="scientific">Marinicrinis sediminis</name>
    <dbReference type="NCBI Taxonomy" id="1652465"/>
    <lineage>
        <taxon>Bacteria</taxon>
        <taxon>Bacillati</taxon>
        <taxon>Bacillota</taxon>
        <taxon>Bacilli</taxon>
        <taxon>Bacillales</taxon>
        <taxon>Paenibacillaceae</taxon>
    </lineage>
</organism>
<feature type="transmembrane region" description="Helical" evidence="6">
    <location>
        <begin position="49"/>
        <end position="68"/>
    </location>
</feature>
<feature type="transmembrane region" description="Helical" evidence="6">
    <location>
        <begin position="103"/>
        <end position="124"/>
    </location>
</feature>
<dbReference type="Pfam" id="PF01027">
    <property type="entry name" value="Bax1-I"/>
    <property type="match status" value="1"/>
</dbReference>